<accession>A0A9J6B4W5</accession>
<dbReference type="Proteomes" id="UP000824120">
    <property type="component" value="Chromosome 1"/>
</dbReference>
<dbReference type="EMBL" id="JACXVP010000001">
    <property type="protein sequence ID" value="KAG5631729.1"/>
    <property type="molecule type" value="Genomic_DNA"/>
</dbReference>
<gene>
    <name evidence="2" type="ORF">H5410_003446</name>
</gene>
<feature type="region of interest" description="Disordered" evidence="1">
    <location>
        <begin position="51"/>
        <end position="73"/>
    </location>
</feature>
<protein>
    <submittedName>
        <fullName evidence="2">Uncharacterized protein</fullName>
    </submittedName>
</protein>
<evidence type="ECO:0000313" key="2">
    <source>
        <dbReference type="EMBL" id="KAG5631729.1"/>
    </source>
</evidence>
<keyword evidence="3" id="KW-1185">Reference proteome</keyword>
<reference evidence="2 3" key="1">
    <citation type="submission" date="2020-09" db="EMBL/GenBank/DDBJ databases">
        <title>De no assembly of potato wild relative species, Solanum commersonii.</title>
        <authorList>
            <person name="Cho K."/>
        </authorList>
    </citation>
    <scope>NUCLEOTIDE SEQUENCE [LARGE SCALE GENOMIC DNA]</scope>
    <source>
        <strain evidence="2">LZ3.2</strain>
        <tissue evidence="2">Leaf</tissue>
    </source>
</reference>
<comment type="caution">
    <text evidence="2">The sequence shown here is derived from an EMBL/GenBank/DDBJ whole genome shotgun (WGS) entry which is preliminary data.</text>
</comment>
<evidence type="ECO:0000313" key="3">
    <source>
        <dbReference type="Proteomes" id="UP000824120"/>
    </source>
</evidence>
<dbReference type="AlphaFoldDB" id="A0A9J6B4W5"/>
<sequence>MKKSRSENRRTHSVSCQKILSSPSVLVVLSPEGKDQINGEEEQSAYREAVSRSCTMSPNNPNMAMLKDRARPR</sequence>
<organism evidence="2 3">
    <name type="scientific">Solanum commersonii</name>
    <name type="common">Commerson's wild potato</name>
    <name type="synonym">Commerson's nightshade</name>
    <dbReference type="NCBI Taxonomy" id="4109"/>
    <lineage>
        <taxon>Eukaryota</taxon>
        <taxon>Viridiplantae</taxon>
        <taxon>Streptophyta</taxon>
        <taxon>Embryophyta</taxon>
        <taxon>Tracheophyta</taxon>
        <taxon>Spermatophyta</taxon>
        <taxon>Magnoliopsida</taxon>
        <taxon>eudicotyledons</taxon>
        <taxon>Gunneridae</taxon>
        <taxon>Pentapetalae</taxon>
        <taxon>asterids</taxon>
        <taxon>lamiids</taxon>
        <taxon>Solanales</taxon>
        <taxon>Solanaceae</taxon>
        <taxon>Solanoideae</taxon>
        <taxon>Solaneae</taxon>
        <taxon>Solanum</taxon>
    </lineage>
</organism>
<proteinExistence type="predicted"/>
<evidence type="ECO:0000256" key="1">
    <source>
        <dbReference type="SAM" id="MobiDB-lite"/>
    </source>
</evidence>
<name>A0A9J6B4W5_SOLCO</name>
<feature type="compositionally biased region" description="Polar residues" evidence="1">
    <location>
        <begin position="52"/>
        <end position="62"/>
    </location>
</feature>